<organism evidence="1 2">
    <name type="scientific">Pseudoalteromonas piscicida</name>
    <dbReference type="NCBI Taxonomy" id="43662"/>
    <lineage>
        <taxon>Bacteria</taxon>
        <taxon>Pseudomonadati</taxon>
        <taxon>Pseudomonadota</taxon>
        <taxon>Gammaproteobacteria</taxon>
        <taxon>Alteromonadales</taxon>
        <taxon>Pseudoalteromonadaceae</taxon>
        <taxon>Pseudoalteromonas</taxon>
    </lineage>
</organism>
<name>A0A2A5JR84_PSEO7</name>
<dbReference type="Gene3D" id="3.40.50.10130">
    <property type="match status" value="1"/>
</dbReference>
<dbReference type="SUPFAM" id="SSF52980">
    <property type="entry name" value="Restriction endonuclease-like"/>
    <property type="match status" value="1"/>
</dbReference>
<evidence type="ECO:0000313" key="2">
    <source>
        <dbReference type="Proteomes" id="UP000228621"/>
    </source>
</evidence>
<evidence type="ECO:0000313" key="1">
    <source>
        <dbReference type="EMBL" id="PCK31849.1"/>
    </source>
</evidence>
<protein>
    <recommendedName>
        <fullName evidence="3">ERCC4 domain-containing protein</fullName>
    </recommendedName>
</protein>
<keyword evidence="2" id="KW-1185">Reference proteome</keyword>
<comment type="caution">
    <text evidence="1">The sequence shown here is derived from an EMBL/GenBank/DDBJ whole genome shotgun (WGS) entry which is preliminary data.</text>
</comment>
<sequence>MKPITIVMDDREPQGMLCLLQKHPQLRTYKNRLACGDYLIDDWLVVERKHLRDLVVSIIDS</sequence>
<accession>A0A2A5JR84</accession>
<dbReference type="AlphaFoldDB" id="A0A2A5JR84"/>
<proteinExistence type="predicted"/>
<evidence type="ECO:0008006" key="3">
    <source>
        <dbReference type="Google" id="ProtNLM"/>
    </source>
</evidence>
<reference evidence="2" key="1">
    <citation type="journal article" date="2019" name="Genome Announc.">
        <title>Draft Genome Sequence of Pseudoalteromonas piscicida Strain 36Y ROTHPW, an Hypersaline Seawater Isolate from the South Coast of Sonora, Mexico.</title>
        <authorList>
            <person name="Sanchez-Diaz R."/>
            <person name="Molina-Garza Z.J."/>
            <person name="Cruz-Suarez L.E."/>
            <person name="Selvin J."/>
            <person name="Kiran G.S."/>
            <person name="Ibarra-Gamez J.C."/>
            <person name="Gomez-Gil B."/>
            <person name="Galaviz-Silva L."/>
        </authorList>
    </citation>
    <scope>NUCLEOTIDE SEQUENCE [LARGE SCALE GENOMIC DNA]</scope>
    <source>
        <strain evidence="2">36Y_RITHPW</strain>
    </source>
</reference>
<gene>
    <name evidence="1" type="ORF">CEX98_10145</name>
</gene>
<dbReference type="InterPro" id="IPR011335">
    <property type="entry name" value="Restrct_endonuc-II-like"/>
</dbReference>
<dbReference type="Proteomes" id="UP000228621">
    <property type="component" value="Unassembled WGS sequence"/>
</dbReference>
<dbReference type="EMBL" id="NKHF01000043">
    <property type="protein sequence ID" value="PCK31849.1"/>
    <property type="molecule type" value="Genomic_DNA"/>
</dbReference>